<feature type="domain" description="Rhodanese" evidence="1">
    <location>
        <begin position="16"/>
        <end position="104"/>
    </location>
</feature>
<dbReference type="InterPro" id="IPR001763">
    <property type="entry name" value="Rhodanese-like_dom"/>
</dbReference>
<evidence type="ECO:0000313" key="3">
    <source>
        <dbReference type="Proteomes" id="UP000569732"/>
    </source>
</evidence>
<dbReference type="SMART" id="SM00450">
    <property type="entry name" value="RHOD"/>
    <property type="match status" value="1"/>
</dbReference>
<dbReference type="GO" id="GO:0004792">
    <property type="term" value="F:thiosulfate-cyanide sulfurtransferase activity"/>
    <property type="evidence" value="ECO:0007669"/>
    <property type="project" value="UniProtKB-EC"/>
</dbReference>
<dbReference type="Pfam" id="PF00581">
    <property type="entry name" value="Rhodanese"/>
    <property type="match status" value="1"/>
</dbReference>
<dbReference type="NCBIfam" id="NF001195">
    <property type="entry name" value="PRK00162.1"/>
    <property type="match status" value="1"/>
</dbReference>
<dbReference type="SUPFAM" id="SSF52821">
    <property type="entry name" value="Rhodanese/Cell cycle control phosphatase"/>
    <property type="match status" value="1"/>
</dbReference>
<sequence>MSEFKRISTTDAFNHLQQSAIFVDIRDLSSYQQAHIPNATHVDNQGIHDFLANAELEDIIIIYCYHGHSSLAAAHFFADQGFSNVYSMDGGFTAWQQDYPAVCENTMEE</sequence>
<accession>A0A853IE74</accession>
<gene>
    <name evidence="2" type="primary">glpE</name>
    <name evidence="2" type="ORF">H0A36_20255</name>
</gene>
<dbReference type="Gene3D" id="3.40.250.10">
    <property type="entry name" value="Rhodanese-like domain"/>
    <property type="match status" value="1"/>
</dbReference>
<dbReference type="RefSeq" id="WP_180570369.1">
    <property type="nucleotide sequence ID" value="NZ_JACCKB010000040.1"/>
</dbReference>
<dbReference type="PANTHER" id="PTHR43031:SF6">
    <property type="entry name" value="THIOSULFATE SULFURTRANSFERASE GLPE"/>
    <property type="match status" value="1"/>
</dbReference>
<dbReference type="PANTHER" id="PTHR43031">
    <property type="entry name" value="FAD-DEPENDENT OXIDOREDUCTASE"/>
    <property type="match status" value="1"/>
</dbReference>
<dbReference type="AlphaFoldDB" id="A0A853IE74"/>
<evidence type="ECO:0000313" key="2">
    <source>
        <dbReference type="EMBL" id="NYZ68354.1"/>
    </source>
</evidence>
<proteinExistence type="predicted"/>
<dbReference type="EC" id="2.8.1.1" evidence="2"/>
<dbReference type="InterPro" id="IPR050229">
    <property type="entry name" value="GlpE_sulfurtransferase"/>
</dbReference>
<keyword evidence="2" id="KW-0808">Transferase</keyword>
<comment type="caution">
    <text evidence="2">The sequence shown here is derived from an EMBL/GenBank/DDBJ whole genome shotgun (WGS) entry which is preliminary data.</text>
</comment>
<dbReference type="EMBL" id="JACCKB010000040">
    <property type="protein sequence ID" value="NYZ68354.1"/>
    <property type="molecule type" value="Genomic_DNA"/>
</dbReference>
<evidence type="ECO:0000259" key="1">
    <source>
        <dbReference type="PROSITE" id="PS50206"/>
    </source>
</evidence>
<name>A0A853IE74_9GAMM</name>
<keyword evidence="3" id="KW-1185">Reference proteome</keyword>
<dbReference type="InterPro" id="IPR036873">
    <property type="entry name" value="Rhodanese-like_dom_sf"/>
</dbReference>
<protein>
    <submittedName>
        <fullName evidence="2">Thiosulfate sulfurtransferase GlpE</fullName>
        <ecNumber evidence="2">2.8.1.1</ecNumber>
    </submittedName>
</protein>
<organism evidence="2 3">
    <name type="scientific">Spartinivicinus marinus</name>
    <dbReference type="NCBI Taxonomy" id="2994442"/>
    <lineage>
        <taxon>Bacteria</taxon>
        <taxon>Pseudomonadati</taxon>
        <taxon>Pseudomonadota</taxon>
        <taxon>Gammaproteobacteria</taxon>
        <taxon>Oceanospirillales</taxon>
        <taxon>Zooshikellaceae</taxon>
        <taxon>Spartinivicinus</taxon>
    </lineage>
</organism>
<reference evidence="2 3" key="1">
    <citation type="submission" date="2020-07" db="EMBL/GenBank/DDBJ databases">
        <title>Endozoicomonas sp. nov., isolated from sediment.</title>
        <authorList>
            <person name="Gu T."/>
        </authorList>
    </citation>
    <scope>NUCLEOTIDE SEQUENCE [LARGE SCALE GENOMIC DNA]</scope>
    <source>
        <strain evidence="2 3">SM1973</strain>
    </source>
</reference>
<dbReference type="Proteomes" id="UP000569732">
    <property type="component" value="Unassembled WGS sequence"/>
</dbReference>
<dbReference type="PROSITE" id="PS50206">
    <property type="entry name" value="RHODANESE_3"/>
    <property type="match status" value="1"/>
</dbReference>